<accession>A0AAD4BIW1</accession>
<protein>
    <submittedName>
        <fullName evidence="2">Uncharacterized protein</fullName>
    </submittedName>
</protein>
<name>A0AAD4BIW1_BOLED</name>
<keyword evidence="3" id="KW-1185">Reference proteome</keyword>
<organism evidence="2 3">
    <name type="scientific">Boletus edulis BED1</name>
    <dbReference type="NCBI Taxonomy" id="1328754"/>
    <lineage>
        <taxon>Eukaryota</taxon>
        <taxon>Fungi</taxon>
        <taxon>Dikarya</taxon>
        <taxon>Basidiomycota</taxon>
        <taxon>Agaricomycotina</taxon>
        <taxon>Agaricomycetes</taxon>
        <taxon>Agaricomycetidae</taxon>
        <taxon>Boletales</taxon>
        <taxon>Boletineae</taxon>
        <taxon>Boletaceae</taxon>
        <taxon>Boletoideae</taxon>
        <taxon>Boletus</taxon>
    </lineage>
</organism>
<reference evidence="2" key="2">
    <citation type="journal article" date="2020" name="Nat. Commun.">
        <title>Large-scale genome sequencing of mycorrhizal fungi provides insights into the early evolution of symbiotic traits.</title>
        <authorList>
            <person name="Miyauchi S."/>
            <person name="Kiss E."/>
            <person name="Kuo A."/>
            <person name="Drula E."/>
            <person name="Kohler A."/>
            <person name="Sanchez-Garcia M."/>
            <person name="Morin E."/>
            <person name="Andreopoulos B."/>
            <person name="Barry K.W."/>
            <person name="Bonito G."/>
            <person name="Buee M."/>
            <person name="Carver A."/>
            <person name="Chen C."/>
            <person name="Cichocki N."/>
            <person name="Clum A."/>
            <person name="Culley D."/>
            <person name="Crous P.W."/>
            <person name="Fauchery L."/>
            <person name="Girlanda M."/>
            <person name="Hayes R.D."/>
            <person name="Keri Z."/>
            <person name="LaButti K."/>
            <person name="Lipzen A."/>
            <person name="Lombard V."/>
            <person name="Magnuson J."/>
            <person name="Maillard F."/>
            <person name="Murat C."/>
            <person name="Nolan M."/>
            <person name="Ohm R.A."/>
            <person name="Pangilinan J."/>
            <person name="Pereira M.F."/>
            <person name="Perotto S."/>
            <person name="Peter M."/>
            <person name="Pfister S."/>
            <person name="Riley R."/>
            <person name="Sitrit Y."/>
            <person name="Stielow J.B."/>
            <person name="Szollosi G."/>
            <person name="Zifcakova L."/>
            <person name="Stursova M."/>
            <person name="Spatafora J.W."/>
            <person name="Tedersoo L."/>
            <person name="Vaario L.M."/>
            <person name="Yamada A."/>
            <person name="Yan M."/>
            <person name="Wang P."/>
            <person name="Xu J."/>
            <person name="Bruns T."/>
            <person name="Baldrian P."/>
            <person name="Vilgalys R."/>
            <person name="Dunand C."/>
            <person name="Henrissat B."/>
            <person name="Grigoriev I.V."/>
            <person name="Hibbett D."/>
            <person name="Nagy L.G."/>
            <person name="Martin F.M."/>
        </authorList>
    </citation>
    <scope>NUCLEOTIDE SEQUENCE</scope>
    <source>
        <strain evidence="2">BED1</strain>
    </source>
</reference>
<proteinExistence type="predicted"/>
<evidence type="ECO:0000313" key="3">
    <source>
        <dbReference type="Proteomes" id="UP001194468"/>
    </source>
</evidence>
<dbReference type="EMBL" id="WHUW01000042">
    <property type="protein sequence ID" value="KAF8432215.1"/>
    <property type="molecule type" value="Genomic_DNA"/>
</dbReference>
<gene>
    <name evidence="2" type="ORF">L210DRAFT_3558692</name>
</gene>
<feature type="region of interest" description="Disordered" evidence="1">
    <location>
        <begin position="1"/>
        <end position="23"/>
    </location>
</feature>
<comment type="caution">
    <text evidence="2">The sequence shown here is derived from an EMBL/GenBank/DDBJ whole genome shotgun (WGS) entry which is preliminary data.</text>
</comment>
<dbReference type="Proteomes" id="UP001194468">
    <property type="component" value="Unassembled WGS sequence"/>
</dbReference>
<dbReference type="AlphaFoldDB" id="A0AAD4BIW1"/>
<reference evidence="2" key="1">
    <citation type="submission" date="2019-10" db="EMBL/GenBank/DDBJ databases">
        <authorList>
            <consortium name="DOE Joint Genome Institute"/>
            <person name="Kuo A."/>
            <person name="Miyauchi S."/>
            <person name="Kiss E."/>
            <person name="Drula E."/>
            <person name="Kohler A."/>
            <person name="Sanchez-Garcia M."/>
            <person name="Andreopoulos B."/>
            <person name="Barry K.W."/>
            <person name="Bonito G."/>
            <person name="Buee M."/>
            <person name="Carver A."/>
            <person name="Chen C."/>
            <person name="Cichocki N."/>
            <person name="Clum A."/>
            <person name="Culley D."/>
            <person name="Crous P.W."/>
            <person name="Fauchery L."/>
            <person name="Girlanda M."/>
            <person name="Hayes R."/>
            <person name="Keri Z."/>
            <person name="LaButti K."/>
            <person name="Lipzen A."/>
            <person name="Lombard V."/>
            <person name="Magnuson J."/>
            <person name="Maillard F."/>
            <person name="Morin E."/>
            <person name="Murat C."/>
            <person name="Nolan M."/>
            <person name="Ohm R."/>
            <person name="Pangilinan J."/>
            <person name="Pereira M."/>
            <person name="Perotto S."/>
            <person name="Peter M."/>
            <person name="Riley R."/>
            <person name="Sitrit Y."/>
            <person name="Stielow B."/>
            <person name="Szollosi G."/>
            <person name="Zifcakova L."/>
            <person name="Stursova M."/>
            <person name="Spatafora J.W."/>
            <person name="Tedersoo L."/>
            <person name="Vaario L.-M."/>
            <person name="Yamada A."/>
            <person name="Yan M."/>
            <person name="Wang P."/>
            <person name="Xu J."/>
            <person name="Bruns T."/>
            <person name="Baldrian P."/>
            <person name="Vilgalys R."/>
            <person name="Henrissat B."/>
            <person name="Grigoriev I.V."/>
            <person name="Hibbett D."/>
            <person name="Nagy L.G."/>
            <person name="Martin F.M."/>
        </authorList>
    </citation>
    <scope>NUCLEOTIDE SEQUENCE</scope>
    <source>
        <strain evidence="2">BED1</strain>
    </source>
</reference>
<evidence type="ECO:0000256" key="1">
    <source>
        <dbReference type="SAM" id="MobiDB-lite"/>
    </source>
</evidence>
<feature type="region of interest" description="Disordered" evidence="1">
    <location>
        <begin position="136"/>
        <end position="161"/>
    </location>
</feature>
<sequence>MPSRHRVPGTGTSANLLSSPSHHHPHYAHLRPSALLSSWSKLEDTHSMSVLVPSFHLPTRVNMRWLINRYLEETTRGCQWECGIYESSQIEYLDVKSLNETHCARAVGCTSEMGMLMSANSIVIVVPATRHFAKRRDFSPRSSRKLAGPPEPDSTSRTRPRHLYPIPPNDCMLLQTVLPTWLAAYPKSTCEILNRGKFRNMCMVAVRRKHVDLSGADGK</sequence>
<evidence type="ECO:0000313" key="2">
    <source>
        <dbReference type="EMBL" id="KAF8432215.1"/>
    </source>
</evidence>